<keyword evidence="3" id="KW-1185">Reference proteome</keyword>
<evidence type="ECO:0008006" key="4">
    <source>
        <dbReference type="Google" id="ProtNLM"/>
    </source>
</evidence>
<reference evidence="2 3" key="1">
    <citation type="journal article" date="2021" name="bioRxiv">
        <title>The Gossypium anomalum genome as a resource for cotton improvement and evolutionary analysis of hybrid incompatibility.</title>
        <authorList>
            <person name="Grover C.E."/>
            <person name="Yuan D."/>
            <person name="Arick M.A."/>
            <person name="Miller E.R."/>
            <person name="Hu G."/>
            <person name="Peterson D.G."/>
            <person name="Wendel J.F."/>
            <person name="Udall J.A."/>
        </authorList>
    </citation>
    <scope>NUCLEOTIDE SEQUENCE [LARGE SCALE GENOMIC DNA]</scope>
    <source>
        <strain evidence="2">JFW-Udall</strain>
        <tissue evidence="2">Leaf</tissue>
    </source>
</reference>
<organism evidence="2 3">
    <name type="scientific">Gossypium anomalum</name>
    <dbReference type="NCBI Taxonomy" id="47600"/>
    <lineage>
        <taxon>Eukaryota</taxon>
        <taxon>Viridiplantae</taxon>
        <taxon>Streptophyta</taxon>
        <taxon>Embryophyta</taxon>
        <taxon>Tracheophyta</taxon>
        <taxon>Spermatophyta</taxon>
        <taxon>Magnoliopsida</taxon>
        <taxon>eudicotyledons</taxon>
        <taxon>Gunneridae</taxon>
        <taxon>Pentapetalae</taxon>
        <taxon>rosids</taxon>
        <taxon>malvids</taxon>
        <taxon>Malvales</taxon>
        <taxon>Malvaceae</taxon>
        <taxon>Malvoideae</taxon>
        <taxon>Gossypium</taxon>
    </lineage>
</organism>
<name>A0A8J5ZVM9_9ROSI</name>
<evidence type="ECO:0000313" key="2">
    <source>
        <dbReference type="EMBL" id="KAG8498394.1"/>
    </source>
</evidence>
<dbReference type="Pfam" id="PF14223">
    <property type="entry name" value="Retrotran_gag_2"/>
    <property type="match status" value="1"/>
</dbReference>
<feature type="region of interest" description="Disordered" evidence="1">
    <location>
        <begin position="215"/>
        <end position="243"/>
    </location>
</feature>
<feature type="compositionally biased region" description="Polar residues" evidence="1">
    <location>
        <begin position="215"/>
        <end position="235"/>
    </location>
</feature>
<proteinExistence type="predicted"/>
<comment type="caution">
    <text evidence="2">The sequence shown here is derived from an EMBL/GenBank/DDBJ whole genome shotgun (WGS) entry which is preliminary data.</text>
</comment>
<protein>
    <recommendedName>
        <fullName evidence="4">Retrotransposon Copia-like N-terminal domain-containing protein</fullName>
    </recommendedName>
</protein>
<accession>A0A8J5ZVM9</accession>
<evidence type="ECO:0000256" key="1">
    <source>
        <dbReference type="SAM" id="MobiDB-lite"/>
    </source>
</evidence>
<dbReference type="EMBL" id="JAHUZN010000003">
    <property type="protein sequence ID" value="KAG8498394.1"/>
    <property type="molecule type" value="Genomic_DNA"/>
</dbReference>
<dbReference type="PANTHER" id="PTHR47481:SF30">
    <property type="entry name" value="CCHC-TYPE DOMAIN-CONTAINING PROTEIN"/>
    <property type="match status" value="1"/>
</dbReference>
<evidence type="ECO:0000313" key="3">
    <source>
        <dbReference type="Proteomes" id="UP000701853"/>
    </source>
</evidence>
<dbReference type="PANTHER" id="PTHR47481">
    <property type="match status" value="1"/>
</dbReference>
<dbReference type="OrthoDB" id="973354at2759"/>
<dbReference type="Proteomes" id="UP000701853">
    <property type="component" value="Chromosome 3"/>
</dbReference>
<gene>
    <name evidence="2" type="ORF">CXB51_007232</name>
</gene>
<sequence length="309" mass="34180">MVLIDSSPQDASLVLVADGSRSTMVNNAGAATFLSTKKIALLVDESNYLAWRQHVLLILKTHRLQLYIKGTITIPPCIVKVAAGKQMKNPTYIAFEQQDSALASWLMSSSRTNKMLFRCKLHNVKKLNKSMTEYLAEIKHICDTLSSCGQVITEEHQSTILNGLPPEYENIVSIIISSQQEYDLAGVTYALLDAEARQLMISSLINVSANVVQQKSTTDSKHQSNSSSVYDPESNGSDRSDSVSQGYYSQHIINKGIKLVLDLEAEGDLVMVDHSANCVEQVLLQGHTSWEETEQPKQSEAQPVFFLSL</sequence>
<dbReference type="AlphaFoldDB" id="A0A8J5ZVM9"/>